<name>A0A812SK11_9DINO</name>
<dbReference type="InterPro" id="IPR002885">
    <property type="entry name" value="PPR_rpt"/>
</dbReference>
<evidence type="ECO:0000313" key="4">
    <source>
        <dbReference type="EMBL" id="CAE7480755.1"/>
    </source>
</evidence>
<accession>A0A812SK11</accession>
<gene>
    <name evidence="4" type="ORF">SNEC2469_LOCUS13602</name>
</gene>
<evidence type="ECO:0000313" key="5">
    <source>
        <dbReference type="Proteomes" id="UP000601435"/>
    </source>
</evidence>
<keyword evidence="1" id="KW-0677">Repeat</keyword>
<keyword evidence="3" id="KW-0175">Coiled coil</keyword>
<protein>
    <recommendedName>
        <fullName evidence="6">Pentatricopeptide repeat-containing protein, chloroplastic</fullName>
    </recommendedName>
</protein>
<proteinExistence type="predicted"/>
<evidence type="ECO:0000256" key="2">
    <source>
        <dbReference type="PROSITE-ProRule" id="PRU00708"/>
    </source>
</evidence>
<sequence length="860" mass="95694">MGAFADQKELWEQVLALLDEVASCSLKKHGEALSRQLELGMHEHGVDLEGAPCLNGLGSRRVAEILKMGKMWNIQNSVHNTVVSTLGSCAACSNTMDAKREGPVPDLISPRAAHWSCFSAAMSATVAVYDRRADKGALTERGLWRDVLALLADMRSAQMSRSCKILESLDSSGWWVGLFMLAVENCSTWCKYMVQGWIDSIIRSRTLASAVPLSVPVARQGWELSLDILMAGRCLGQRLRVNGRAWRAAPDAICFNRSLAAAEEQWMLAIALLAGVLALPTRKSVRYNTALSAIEKGRAWERGIEQLLSMRRQGLVPDVVTWTAGDSSATCLQVSVERDPERSGPRCRTELLDAGASRFILASPIETKDWALAQAYMRDLQQIPLLVQVGAWELALEVLWEPGWCPGLIAFNAVAAACERGGRWEQTLQVLSAMRGQRLLPDALGFGAAVAAAAAAGAWAAALQLLEEMEDARHSPNMLVYEAALSAYLQGMQHRENPHIMGDDDADRCSTVVRTEDVIRDRLVPQINLLDFKESTLVLVLQFQQLYEDLTTWRAGPGNADSGCKVCEQSGRGLLAAKEISLESGFPGLGDFQNESMHALEFNDTPLDVVVKDFKKAESRTEKLKDKYDGAVECVDKVKDYKENIEDKIEEYRDKVNDHVRQNQQRLDGYHRKYNQFGTRHSIEDEIWEETLTDFDHDDDEISHKSKIAEEDWADRIASAIWLSKGMNAVRAGTALMQNLQALLNYNAEDGGPRELEEAINRFAKEFQKLSQPKDQEERNVKWQQLFKSGAPKALGDVFLAVIDAIAMDSDYFEAEQLMLQHYQDSERIFDIMKDREVPAGIPNHSTCGKTFAGTLREGP</sequence>
<keyword evidence="5" id="KW-1185">Reference proteome</keyword>
<dbReference type="AlphaFoldDB" id="A0A812SK11"/>
<dbReference type="Gene3D" id="1.25.40.10">
    <property type="entry name" value="Tetratricopeptide repeat domain"/>
    <property type="match status" value="1"/>
</dbReference>
<evidence type="ECO:0008006" key="6">
    <source>
        <dbReference type="Google" id="ProtNLM"/>
    </source>
</evidence>
<dbReference type="PANTHER" id="PTHR47447:SF17">
    <property type="entry name" value="OS12G0638900 PROTEIN"/>
    <property type="match status" value="1"/>
</dbReference>
<comment type="caution">
    <text evidence="4">The sequence shown here is derived from an EMBL/GenBank/DDBJ whole genome shotgun (WGS) entry which is preliminary data.</text>
</comment>
<dbReference type="Proteomes" id="UP000601435">
    <property type="component" value="Unassembled WGS sequence"/>
</dbReference>
<dbReference type="InterPro" id="IPR011990">
    <property type="entry name" value="TPR-like_helical_dom_sf"/>
</dbReference>
<dbReference type="PANTHER" id="PTHR47447">
    <property type="entry name" value="OS03G0856100 PROTEIN"/>
    <property type="match status" value="1"/>
</dbReference>
<organism evidence="4 5">
    <name type="scientific">Symbiodinium necroappetens</name>
    <dbReference type="NCBI Taxonomy" id="1628268"/>
    <lineage>
        <taxon>Eukaryota</taxon>
        <taxon>Sar</taxon>
        <taxon>Alveolata</taxon>
        <taxon>Dinophyceae</taxon>
        <taxon>Suessiales</taxon>
        <taxon>Symbiodiniaceae</taxon>
        <taxon>Symbiodinium</taxon>
    </lineage>
</organism>
<dbReference type="EMBL" id="CAJNJA010021703">
    <property type="protein sequence ID" value="CAE7480755.1"/>
    <property type="molecule type" value="Genomic_DNA"/>
</dbReference>
<reference evidence="4" key="1">
    <citation type="submission" date="2021-02" db="EMBL/GenBank/DDBJ databases">
        <authorList>
            <person name="Dougan E. K."/>
            <person name="Rhodes N."/>
            <person name="Thang M."/>
            <person name="Chan C."/>
        </authorList>
    </citation>
    <scope>NUCLEOTIDE SEQUENCE</scope>
</reference>
<feature type="repeat" description="PPR" evidence="2">
    <location>
        <begin position="407"/>
        <end position="441"/>
    </location>
</feature>
<dbReference type="OrthoDB" id="416741at2759"/>
<evidence type="ECO:0000256" key="1">
    <source>
        <dbReference type="ARBA" id="ARBA00022737"/>
    </source>
</evidence>
<evidence type="ECO:0000256" key="3">
    <source>
        <dbReference type="SAM" id="Coils"/>
    </source>
</evidence>
<dbReference type="PROSITE" id="PS51375">
    <property type="entry name" value="PPR"/>
    <property type="match status" value="1"/>
</dbReference>
<feature type="coiled-coil region" evidence="3">
    <location>
        <begin position="635"/>
        <end position="662"/>
    </location>
</feature>